<keyword evidence="2" id="KW-0812">Transmembrane</keyword>
<accession>A0A3L7J2M5</accession>
<proteinExistence type="predicted"/>
<reference evidence="3 4" key="1">
    <citation type="submission" date="2018-10" db="EMBL/GenBank/DDBJ databases">
        <title>Notoacmeibacter sp. M2BS9Y-3-1, whole genome shotgun sequence.</title>
        <authorList>
            <person name="Tuo L."/>
        </authorList>
    </citation>
    <scope>NUCLEOTIDE SEQUENCE [LARGE SCALE GENOMIC DNA]</scope>
    <source>
        <strain evidence="3 4">M2BS9Y-3-1</strain>
    </source>
</reference>
<feature type="region of interest" description="Disordered" evidence="1">
    <location>
        <begin position="1"/>
        <end position="31"/>
    </location>
</feature>
<evidence type="ECO:0000256" key="2">
    <source>
        <dbReference type="SAM" id="Phobius"/>
    </source>
</evidence>
<evidence type="ECO:0000313" key="4">
    <source>
        <dbReference type="Proteomes" id="UP000281094"/>
    </source>
</evidence>
<sequence length="217" mass="24014">MSPDDQEEAARTPPNYDASGCHSSGREHKVRLQKDNRDRLIETLTGVASVATFLTVLIALIAFLQDLRQSEAQRLHDQRLERREASLEVVNRFSSGEVLAARLLILRGLMMVGPDQLQSVSTDSDSMADLARVMATATGDPIAYDQSLFVIADFYDSAYSCVEAGICDEATLNAQIGSYGARFHCFFRPVIGRLQADYRIDGLGKGVEIWSQEYDVC</sequence>
<evidence type="ECO:0000256" key="1">
    <source>
        <dbReference type="SAM" id="MobiDB-lite"/>
    </source>
</evidence>
<evidence type="ECO:0000313" key="3">
    <source>
        <dbReference type="EMBL" id="RLQ84846.1"/>
    </source>
</evidence>
<evidence type="ECO:0008006" key="5">
    <source>
        <dbReference type="Google" id="ProtNLM"/>
    </source>
</evidence>
<protein>
    <recommendedName>
        <fullName evidence="5">DUF4760 domain-containing protein</fullName>
    </recommendedName>
</protein>
<keyword evidence="2" id="KW-1133">Transmembrane helix</keyword>
<keyword evidence="2" id="KW-0472">Membrane</keyword>
<keyword evidence="4" id="KW-1185">Reference proteome</keyword>
<name>A0A3L7J2M5_9HYPH</name>
<comment type="caution">
    <text evidence="3">The sequence shown here is derived from an EMBL/GenBank/DDBJ whole genome shotgun (WGS) entry which is preliminary data.</text>
</comment>
<feature type="transmembrane region" description="Helical" evidence="2">
    <location>
        <begin position="44"/>
        <end position="64"/>
    </location>
</feature>
<dbReference type="EMBL" id="RCWN01000004">
    <property type="protein sequence ID" value="RLQ84846.1"/>
    <property type="molecule type" value="Genomic_DNA"/>
</dbReference>
<gene>
    <name evidence="3" type="ORF">D8780_15655</name>
</gene>
<dbReference type="Proteomes" id="UP000281094">
    <property type="component" value="Unassembled WGS sequence"/>
</dbReference>
<dbReference type="AlphaFoldDB" id="A0A3L7J2M5"/>
<organism evidence="3 4">
    <name type="scientific">Notoacmeibacter ruber</name>
    <dbReference type="NCBI Taxonomy" id="2670375"/>
    <lineage>
        <taxon>Bacteria</taxon>
        <taxon>Pseudomonadati</taxon>
        <taxon>Pseudomonadota</taxon>
        <taxon>Alphaproteobacteria</taxon>
        <taxon>Hyphomicrobiales</taxon>
        <taxon>Notoacmeibacteraceae</taxon>
        <taxon>Notoacmeibacter</taxon>
    </lineage>
</organism>